<dbReference type="Proteomes" id="UP000193642">
    <property type="component" value="Unassembled WGS sequence"/>
</dbReference>
<dbReference type="GO" id="GO:0005739">
    <property type="term" value="C:mitochondrion"/>
    <property type="evidence" value="ECO:0007669"/>
    <property type="project" value="TreeGrafter"/>
</dbReference>
<dbReference type="GO" id="GO:0006412">
    <property type="term" value="P:translation"/>
    <property type="evidence" value="ECO:0007669"/>
    <property type="project" value="UniProtKB-KW"/>
</dbReference>
<evidence type="ECO:0000256" key="4">
    <source>
        <dbReference type="ARBA" id="ARBA00022801"/>
    </source>
</evidence>
<dbReference type="InterPro" id="IPR036821">
    <property type="entry name" value="Peptide_deformylase_sf"/>
</dbReference>
<evidence type="ECO:0000256" key="1">
    <source>
        <dbReference type="ARBA" id="ARBA00010759"/>
    </source>
</evidence>
<dbReference type="GO" id="GO:0042586">
    <property type="term" value="F:peptide deformylase activity"/>
    <property type="evidence" value="ECO:0007669"/>
    <property type="project" value="UniProtKB-EC"/>
</dbReference>
<proteinExistence type="inferred from homology"/>
<keyword evidence="4 7" id="KW-0378">Hydrolase</keyword>
<dbReference type="EMBL" id="MCGO01000081">
    <property type="protein sequence ID" value="ORY30714.1"/>
    <property type="molecule type" value="Genomic_DNA"/>
</dbReference>
<protein>
    <recommendedName>
        <fullName evidence="2 7">Peptide deformylase</fullName>
        <ecNumber evidence="2 7">3.5.1.88</ecNumber>
    </recommendedName>
</protein>
<dbReference type="PANTHER" id="PTHR10458">
    <property type="entry name" value="PEPTIDE DEFORMYLASE"/>
    <property type="match status" value="1"/>
</dbReference>
<comment type="caution">
    <text evidence="8">The sequence shown here is derived from an EMBL/GenBank/DDBJ whole genome shotgun (WGS) entry which is preliminary data.</text>
</comment>
<dbReference type="Pfam" id="PF01327">
    <property type="entry name" value="Pep_deformylase"/>
    <property type="match status" value="1"/>
</dbReference>
<dbReference type="STRING" id="329046.A0A1Y2B7K9"/>
<keyword evidence="5 7" id="KW-0648">Protein biosynthesis</keyword>
<evidence type="ECO:0000256" key="6">
    <source>
        <dbReference type="ARBA" id="ARBA00037114"/>
    </source>
</evidence>
<reference evidence="8 9" key="1">
    <citation type="submission" date="2016-07" db="EMBL/GenBank/DDBJ databases">
        <title>Pervasive Adenine N6-methylation of Active Genes in Fungi.</title>
        <authorList>
            <consortium name="DOE Joint Genome Institute"/>
            <person name="Mondo S.J."/>
            <person name="Dannebaum R.O."/>
            <person name="Kuo R.C."/>
            <person name="Labutti K."/>
            <person name="Haridas S."/>
            <person name="Kuo A."/>
            <person name="Salamov A."/>
            <person name="Ahrendt S.R."/>
            <person name="Lipzen A."/>
            <person name="Sullivan W."/>
            <person name="Andreopoulos W.B."/>
            <person name="Clum A."/>
            <person name="Lindquist E."/>
            <person name="Daum C."/>
            <person name="Ramamoorthy G.K."/>
            <person name="Gryganskyi A."/>
            <person name="Culley D."/>
            <person name="Magnuson J.K."/>
            <person name="James T.Y."/>
            <person name="O'Malley M.A."/>
            <person name="Stajich J.E."/>
            <person name="Spatafora J.W."/>
            <person name="Visel A."/>
            <person name="Grigoriev I.V."/>
        </authorList>
    </citation>
    <scope>NUCLEOTIDE SEQUENCE [LARGE SCALE GENOMIC DNA]</scope>
    <source>
        <strain evidence="8 9">JEL800</strain>
    </source>
</reference>
<comment type="similarity">
    <text evidence="1 7">Belongs to the polypeptide deformylase family.</text>
</comment>
<evidence type="ECO:0000256" key="5">
    <source>
        <dbReference type="ARBA" id="ARBA00022917"/>
    </source>
</evidence>
<dbReference type="GO" id="GO:0046872">
    <property type="term" value="F:metal ion binding"/>
    <property type="evidence" value="ECO:0007669"/>
    <property type="project" value="UniProtKB-KW"/>
</dbReference>
<organism evidence="8 9">
    <name type="scientific">Rhizoclosmatium globosum</name>
    <dbReference type="NCBI Taxonomy" id="329046"/>
    <lineage>
        <taxon>Eukaryota</taxon>
        <taxon>Fungi</taxon>
        <taxon>Fungi incertae sedis</taxon>
        <taxon>Chytridiomycota</taxon>
        <taxon>Chytridiomycota incertae sedis</taxon>
        <taxon>Chytridiomycetes</taxon>
        <taxon>Chytridiales</taxon>
        <taxon>Chytriomycetaceae</taxon>
        <taxon>Rhizoclosmatium</taxon>
    </lineage>
</organism>
<dbReference type="SUPFAM" id="SSF56420">
    <property type="entry name" value="Peptide deformylase"/>
    <property type="match status" value="1"/>
</dbReference>
<evidence type="ECO:0000256" key="3">
    <source>
        <dbReference type="ARBA" id="ARBA00022723"/>
    </source>
</evidence>
<evidence type="ECO:0000313" key="8">
    <source>
        <dbReference type="EMBL" id="ORY30714.1"/>
    </source>
</evidence>
<dbReference type="Gene3D" id="3.90.45.10">
    <property type="entry name" value="Peptide deformylase"/>
    <property type="match status" value="1"/>
</dbReference>
<evidence type="ECO:0000313" key="9">
    <source>
        <dbReference type="Proteomes" id="UP000193642"/>
    </source>
</evidence>
<dbReference type="PRINTS" id="PR01576">
    <property type="entry name" value="PDEFORMYLASE"/>
</dbReference>
<accession>A0A1Y2B7K9</accession>
<dbReference type="PANTHER" id="PTHR10458:SF2">
    <property type="entry name" value="PEPTIDE DEFORMYLASE, MITOCHONDRIAL"/>
    <property type="match status" value="1"/>
</dbReference>
<name>A0A1Y2B7K9_9FUNG</name>
<evidence type="ECO:0000256" key="7">
    <source>
        <dbReference type="RuleBase" id="RU362111"/>
    </source>
</evidence>
<sequence length="141" mass="16150">MKSVFDSPYHSIIGRPSLRIIGYKIGKESLNQTKLPPTPLTFLINPTLTPLDRESKWTHEYESCESLPHYNCIVKRPGKVEMKALNLDGAEVQFTVEGFLAKVLHHEMDHLEGVSLVDRMVPGTLRHDQYIDVYENYPAKK</sequence>
<comment type="function">
    <text evidence="6 7">Removes the formyl group from the N-terminal Met of newly synthesized proteins.</text>
</comment>
<keyword evidence="9" id="KW-1185">Reference proteome</keyword>
<dbReference type="AlphaFoldDB" id="A0A1Y2B7K9"/>
<dbReference type="EC" id="3.5.1.88" evidence="2 7"/>
<evidence type="ECO:0000256" key="2">
    <source>
        <dbReference type="ARBA" id="ARBA00012175"/>
    </source>
</evidence>
<dbReference type="InterPro" id="IPR023635">
    <property type="entry name" value="Peptide_deformylase"/>
</dbReference>
<comment type="catalytic activity">
    <reaction evidence="7">
        <text>N-terminal N-formyl-L-methionyl-[peptide] + H2O = N-terminal L-methionyl-[peptide] + formate</text>
        <dbReference type="Rhea" id="RHEA:24420"/>
        <dbReference type="Rhea" id="RHEA-COMP:10639"/>
        <dbReference type="Rhea" id="RHEA-COMP:10640"/>
        <dbReference type="ChEBI" id="CHEBI:15377"/>
        <dbReference type="ChEBI" id="CHEBI:15740"/>
        <dbReference type="ChEBI" id="CHEBI:49298"/>
        <dbReference type="ChEBI" id="CHEBI:64731"/>
        <dbReference type="EC" id="3.5.1.88"/>
    </reaction>
</comment>
<keyword evidence="3 7" id="KW-0479">Metal-binding</keyword>
<dbReference type="OrthoDB" id="276063at2759"/>
<gene>
    <name evidence="8" type="ORF">BCR33DRAFT_724251</name>
</gene>